<evidence type="ECO:0000313" key="3">
    <source>
        <dbReference type="Proteomes" id="UP001281410"/>
    </source>
</evidence>
<comment type="caution">
    <text evidence="2">The sequence shown here is derived from an EMBL/GenBank/DDBJ whole genome shotgun (WGS) entry which is preliminary data.</text>
</comment>
<reference evidence="2" key="1">
    <citation type="journal article" date="2023" name="Plant J.">
        <title>Genome sequences and population genomics provide insights into the demographic history, inbreeding, and mutation load of two 'living fossil' tree species of Dipteronia.</title>
        <authorList>
            <person name="Feng Y."/>
            <person name="Comes H.P."/>
            <person name="Chen J."/>
            <person name="Zhu S."/>
            <person name="Lu R."/>
            <person name="Zhang X."/>
            <person name="Li P."/>
            <person name="Qiu J."/>
            <person name="Olsen K.M."/>
            <person name="Qiu Y."/>
        </authorList>
    </citation>
    <scope>NUCLEOTIDE SEQUENCE</scope>
    <source>
        <strain evidence="2">NBL</strain>
    </source>
</reference>
<proteinExistence type="predicted"/>
<dbReference type="EMBL" id="JANJYJ010000007">
    <property type="protein sequence ID" value="KAK3200102.1"/>
    <property type="molecule type" value="Genomic_DNA"/>
</dbReference>
<feature type="region of interest" description="Disordered" evidence="1">
    <location>
        <begin position="55"/>
        <end position="75"/>
    </location>
</feature>
<keyword evidence="3" id="KW-1185">Reference proteome</keyword>
<feature type="compositionally biased region" description="Polar residues" evidence="1">
    <location>
        <begin position="55"/>
        <end position="65"/>
    </location>
</feature>
<sequence length="156" mass="17200">MKKSKAAATGKMRTEASSSSNSNNRSRGETVVADCGVYRSSCGYCKSSHARTSVSNGPNFRSTIQLPDRRTTGEEGSVQISAQMDNRGKRYLSFTKLVQYLPCFLSISVQLCLEPQKSQQGTPIDNPTVRMYISVLRTRLQNSSLIRPLLDLQSAL</sequence>
<evidence type="ECO:0000313" key="2">
    <source>
        <dbReference type="EMBL" id="KAK3200102.1"/>
    </source>
</evidence>
<organism evidence="2 3">
    <name type="scientific">Dipteronia sinensis</name>
    <dbReference type="NCBI Taxonomy" id="43782"/>
    <lineage>
        <taxon>Eukaryota</taxon>
        <taxon>Viridiplantae</taxon>
        <taxon>Streptophyta</taxon>
        <taxon>Embryophyta</taxon>
        <taxon>Tracheophyta</taxon>
        <taxon>Spermatophyta</taxon>
        <taxon>Magnoliopsida</taxon>
        <taxon>eudicotyledons</taxon>
        <taxon>Gunneridae</taxon>
        <taxon>Pentapetalae</taxon>
        <taxon>rosids</taxon>
        <taxon>malvids</taxon>
        <taxon>Sapindales</taxon>
        <taxon>Sapindaceae</taxon>
        <taxon>Hippocastanoideae</taxon>
        <taxon>Acereae</taxon>
        <taxon>Dipteronia</taxon>
    </lineage>
</organism>
<feature type="region of interest" description="Disordered" evidence="1">
    <location>
        <begin position="1"/>
        <end position="27"/>
    </location>
</feature>
<dbReference type="Proteomes" id="UP001281410">
    <property type="component" value="Unassembled WGS sequence"/>
</dbReference>
<protein>
    <submittedName>
        <fullName evidence="2">Uncharacterized protein</fullName>
    </submittedName>
</protein>
<accession>A0AAE0A4C8</accession>
<name>A0AAE0A4C8_9ROSI</name>
<gene>
    <name evidence="2" type="ORF">Dsin_023517</name>
</gene>
<evidence type="ECO:0000256" key="1">
    <source>
        <dbReference type="SAM" id="MobiDB-lite"/>
    </source>
</evidence>
<dbReference type="AlphaFoldDB" id="A0AAE0A4C8"/>